<keyword evidence="11" id="KW-0325">Glycoprotein</keyword>
<dbReference type="GO" id="GO:0005886">
    <property type="term" value="C:plasma membrane"/>
    <property type="evidence" value="ECO:0007669"/>
    <property type="project" value="UniProtKB-SubCell"/>
</dbReference>
<feature type="transmembrane region" description="Helical" evidence="12">
    <location>
        <begin position="925"/>
        <end position="949"/>
    </location>
</feature>
<dbReference type="OrthoDB" id="442066at2759"/>
<dbReference type="InterPro" id="IPR013210">
    <property type="entry name" value="LRR_N_plant-typ"/>
</dbReference>
<feature type="domain" description="Leucine-rich repeat-containing N-terminal plant-type" evidence="14">
    <location>
        <begin position="32"/>
        <end position="82"/>
    </location>
</feature>
<protein>
    <submittedName>
        <fullName evidence="16">Uncharacterized protein</fullName>
    </submittedName>
</protein>
<evidence type="ECO:0000256" key="10">
    <source>
        <dbReference type="ARBA" id="ARBA00023170"/>
    </source>
</evidence>
<gene>
    <name evidence="16" type="ORF">CCACVL1_12671</name>
</gene>
<evidence type="ECO:0000256" key="4">
    <source>
        <dbReference type="ARBA" id="ARBA00022614"/>
    </source>
</evidence>
<keyword evidence="17" id="KW-1185">Reference proteome</keyword>
<dbReference type="EMBL" id="AWWV01010232">
    <property type="protein sequence ID" value="OMO80988.1"/>
    <property type="molecule type" value="Genomic_DNA"/>
</dbReference>
<organism evidence="16 17">
    <name type="scientific">Corchorus capsularis</name>
    <name type="common">Jute</name>
    <dbReference type="NCBI Taxonomy" id="210143"/>
    <lineage>
        <taxon>Eukaryota</taxon>
        <taxon>Viridiplantae</taxon>
        <taxon>Streptophyta</taxon>
        <taxon>Embryophyta</taxon>
        <taxon>Tracheophyta</taxon>
        <taxon>Spermatophyta</taxon>
        <taxon>Magnoliopsida</taxon>
        <taxon>eudicotyledons</taxon>
        <taxon>Gunneridae</taxon>
        <taxon>Pentapetalae</taxon>
        <taxon>rosids</taxon>
        <taxon>malvids</taxon>
        <taxon>Malvales</taxon>
        <taxon>Malvaceae</taxon>
        <taxon>Grewioideae</taxon>
        <taxon>Apeibeae</taxon>
        <taxon>Corchorus</taxon>
    </lineage>
</organism>
<evidence type="ECO:0000313" key="16">
    <source>
        <dbReference type="EMBL" id="OMO80988.1"/>
    </source>
</evidence>
<evidence type="ECO:0000256" key="7">
    <source>
        <dbReference type="ARBA" id="ARBA00022737"/>
    </source>
</evidence>
<feature type="domain" description="Disease resistance R13L4/SHOC-2-like LRR" evidence="15">
    <location>
        <begin position="336"/>
        <end position="523"/>
    </location>
</feature>
<sequence>MEQHLPYLVLLISLFQLLTFSFQSSLQQLCHGDEQLALLQFKESFNIDTNGSADADHLCVYPKTDEWNGVVDCCSWAGIECDHETGHVIGLDLSKSCLHGSIHSNSSLFRLVHLQKLNLAVNNFSYCEIPSAIGSLPRLNYLNLSYSSFSGQIPSEISNLSSLKTLDLSFNFDPDNPYQGLLELKRPDMSSLVRNLTSLTYLDLSLVDVSSPVPSFLANFSSLESFLCQNCNLFGTFPVAIFQLPNLELLELSKNKDLKGHLPEFHFGSRLQELSIWNTSFSGELPASIGNLRSLEFLGVGRCNFTGSLPPSLSNLTKLFHLGLGNNSFRGEIPSFLSNLTRIKFLSLGHNHFTTSEIPSSLASLVHLEMLDLASSKFSGPFPAWLTNLTQLRFLDLSYNKLQGQLPSSVTRLKNLESLDVTSNSLRGVVELDTFLELKNLQSLSLSLNKLSVFSKRTSVISSNSLPKLVVLRLASCNLSTFPDFLRNQDRLQILDLSYNQIHGLIPKWIWQMSTKTLLLINLTKNYLTSFEESPVVLPWSRLVVLNLRNNMLQGSLPIPPFSTAVYLVYNNLLSGEMSPLLCNATSLQVLDVSGNNLNGMIPQCLGNFSKSLQVLNLHKNKFSGPIPTNWTNMLQLIDLGKNMFEGLVPRSLIRCKKLQYLHLGHNQINDTFPSWLGNLGNLEVLILRSNRFHGEIGITNDLESDSLFPLLRIVDLSNNEFTGFLPSEYFKTWKGMTLASLSSEQLKYMHASEVVFTTWYIYHGSYTYSVILTNKGVNMKFLKVNELLAVIDLSCNRFQGEIPESIGKLDGIQLLNLSNNLLVGEIPPIMGSMSSLEALDISQNELVGRIPWELQQLNFLSVFNVSHNNLTGPIPQGSQFHTFDNSSFNGNPGLCGTPLSKKCENSEPSSTLEGKEDSATFFRFGWEAVLIGYGIGTTFGVIMGHIAFTRKPDWFLKTFGKKQRRKPELGRMRN</sequence>
<feature type="chain" id="PRO_5012300306" evidence="13">
    <location>
        <begin position="22"/>
        <end position="975"/>
    </location>
</feature>
<dbReference type="PRINTS" id="PR00019">
    <property type="entry name" value="LEURICHRPT"/>
</dbReference>
<dbReference type="OMA" id="WIAMKSF"/>
<dbReference type="Pfam" id="PF23598">
    <property type="entry name" value="LRR_14"/>
    <property type="match status" value="1"/>
</dbReference>
<dbReference type="Pfam" id="PF08263">
    <property type="entry name" value="LRRNT_2"/>
    <property type="match status" value="1"/>
</dbReference>
<dbReference type="PANTHER" id="PTHR48061:SF12">
    <property type="entry name" value="DISEASE RESISTANCE LIKE PROTEIN"/>
    <property type="match status" value="1"/>
</dbReference>
<dbReference type="InterPro" id="IPR003591">
    <property type="entry name" value="Leu-rich_rpt_typical-subtyp"/>
</dbReference>
<accession>A0A1R3IEH0</accession>
<dbReference type="Gramene" id="OMO80988">
    <property type="protein sequence ID" value="OMO80988"/>
    <property type="gene ID" value="CCACVL1_12671"/>
</dbReference>
<evidence type="ECO:0000259" key="14">
    <source>
        <dbReference type="Pfam" id="PF08263"/>
    </source>
</evidence>
<dbReference type="Pfam" id="PF00560">
    <property type="entry name" value="LRR_1"/>
    <property type="match status" value="9"/>
</dbReference>
<feature type="signal peptide" evidence="13">
    <location>
        <begin position="1"/>
        <end position="21"/>
    </location>
</feature>
<evidence type="ECO:0000256" key="13">
    <source>
        <dbReference type="SAM" id="SignalP"/>
    </source>
</evidence>
<dbReference type="InterPro" id="IPR032675">
    <property type="entry name" value="LRR_dom_sf"/>
</dbReference>
<name>A0A1R3IEH0_COCAP</name>
<dbReference type="Proteomes" id="UP000188268">
    <property type="component" value="Unassembled WGS sequence"/>
</dbReference>
<evidence type="ECO:0000256" key="8">
    <source>
        <dbReference type="ARBA" id="ARBA00022989"/>
    </source>
</evidence>
<evidence type="ECO:0000256" key="1">
    <source>
        <dbReference type="ARBA" id="ARBA00004251"/>
    </source>
</evidence>
<evidence type="ECO:0000313" key="17">
    <source>
        <dbReference type="Proteomes" id="UP000188268"/>
    </source>
</evidence>
<proteinExistence type="inferred from homology"/>
<keyword evidence="4" id="KW-0433">Leucine-rich repeat</keyword>
<evidence type="ECO:0000259" key="15">
    <source>
        <dbReference type="Pfam" id="PF23598"/>
    </source>
</evidence>
<keyword evidence="10" id="KW-0675">Receptor</keyword>
<dbReference type="STRING" id="210143.A0A1R3IEH0"/>
<keyword evidence="9 12" id="KW-0472">Membrane</keyword>
<reference evidence="16 17" key="1">
    <citation type="submission" date="2013-09" db="EMBL/GenBank/DDBJ databases">
        <title>Corchorus capsularis genome sequencing.</title>
        <authorList>
            <person name="Alam M."/>
            <person name="Haque M.S."/>
            <person name="Islam M.S."/>
            <person name="Emdad E.M."/>
            <person name="Islam M.M."/>
            <person name="Ahmed B."/>
            <person name="Halim A."/>
            <person name="Hossen Q.M.M."/>
            <person name="Hossain M.Z."/>
            <person name="Ahmed R."/>
            <person name="Khan M.M."/>
            <person name="Islam R."/>
            <person name="Rashid M.M."/>
            <person name="Khan S.A."/>
            <person name="Rahman M.S."/>
            <person name="Alam M."/>
        </authorList>
    </citation>
    <scope>NUCLEOTIDE SEQUENCE [LARGE SCALE GENOMIC DNA]</scope>
    <source>
        <strain evidence="17">cv. CVL-1</strain>
        <tissue evidence="16">Whole seedling</tissue>
    </source>
</reference>
<keyword evidence="7" id="KW-0677">Repeat</keyword>
<dbReference type="SMART" id="SM00369">
    <property type="entry name" value="LRR_TYP"/>
    <property type="match status" value="8"/>
</dbReference>
<evidence type="ECO:0000256" key="2">
    <source>
        <dbReference type="ARBA" id="ARBA00009592"/>
    </source>
</evidence>
<evidence type="ECO:0000256" key="3">
    <source>
        <dbReference type="ARBA" id="ARBA00022475"/>
    </source>
</evidence>
<dbReference type="Gene3D" id="3.80.10.10">
    <property type="entry name" value="Ribonuclease Inhibitor"/>
    <property type="match status" value="7"/>
</dbReference>
<comment type="similarity">
    <text evidence="2">Belongs to the RLP family.</text>
</comment>
<dbReference type="AlphaFoldDB" id="A0A1R3IEH0"/>
<dbReference type="InterPro" id="IPR001611">
    <property type="entry name" value="Leu-rich_rpt"/>
</dbReference>
<evidence type="ECO:0000256" key="5">
    <source>
        <dbReference type="ARBA" id="ARBA00022692"/>
    </source>
</evidence>
<dbReference type="PANTHER" id="PTHR48061">
    <property type="entry name" value="LEUCINE-RICH REPEAT RECEPTOR PROTEIN KINASE EMS1-LIKE-RELATED"/>
    <property type="match status" value="1"/>
</dbReference>
<dbReference type="SUPFAM" id="SSF52047">
    <property type="entry name" value="RNI-like"/>
    <property type="match status" value="2"/>
</dbReference>
<dbReference type="FunFam" id="3.80.10.10:FF:000213">
    <property type="entry name" value="Tyrosine-sulfated glycopeptide receptor 1"/>
    <property type="match status" value="1"/>
</dbReference>
<evidence type="ECO:0000256" key="6">
    <source>
        <dbReference type="ARBA" id="ARBA00022729"/>
    </source>
</evidence>
<keyword evidence="3" id="KW-1003">Cell membrane</keyword>
<dbReference type="InterPro" id="IPR055414">
    <property type="entry name" value="LRR_R13L4/SHOC2-like"/>
</dbReference>
<evidence type="ECO:0000256" key="9">
    <source>
        <dbReference type="ARBA" id="ARBA00023136"/>
    </source>
</evidence>
<comment type="subcellular location">
    <subcellularLocation>
        <location evidence="1">Cell membrane</location>
        <topology evidence="1">Single-pass type I membrane protein</topology>
    </subcellularLocation>
</comment>
<dbReference type="InterPro" id="IPR046956">
    <property type="entry name" value="RLP23-like"/>
</dbReference>
<keyword evidence="8 12" id="KW-1133">Transmembrane helix</keyword>
<evidence type="ECO:0000256" key="11">
    <source>
        <dbReference type="ARBA" id="ARBA00023180"/>
    </source>
</evidence>
<keyword evidence="5 12" id="KW-0812">Transmembrane</keyword>
<evidence type="ECO:0000256" key="12">
    <source>
        <dbReference type="SAM" id="Phobius"/>
    </source>
</evidence>
<comment type="caution">
    <text evidence="16">The sequence shown here is derived from an EMBL/GenBank/DDBJ whole genome shotgun (WGS) entry which is preliminary data.</text>
</comment>
<dbReference type="FunFam" id="3.80.10.10:FF:000095">
    <property type="entry name" value="LRR receptor-like serine/threonine-protein kinase GSO1"/>
    <property type="match status" value="1"/>
</dbReference>
<keyword evidence="6 13" id="KW-0732">Signal</keyword>
<dbReference type="Pfam" id="PF13855">
    <property type="entry name" value="LRR_8"/>
    <property type="match status" value="1"/>
</dbReference>